<dbReference type="SUPFAM" id="SSF56801">
    <property type="entry name" value="Acetyl-CoA synthetase-like"/>
    <property type="match status" value="2"/>
</dbReference>
<evidence type="ECO:0000256" key="2">
    <source>
        <dbReference type="ARBA" id="ARBA00006432"/>
    </source>
</evidence>
<dbReference type="Gene3D" id="3.30.559.30">
    <property type="entry name" value="Nonribosomal peptide synthetase, condensation domain"/>
    <property type="match status" value="1"/>
</dbReference>
<dbReference type="Pfam" id="PF00501">
    <property type="entry name" value="AMP-binding"/>
    <property type="match status" value="2"/>
</dbReference>
<dbReference type="Proteomes" id="UP000245124">
    <property type="component" value="Unassembled WGS sequence"/>
</dbReference>
<dbReference type="Gene3D" id="3.30.300.30">
    <property type="match status" value="1"/>
</dbReference>
<dbReference type="GO" id="GO:0031177">
    <property type="term" value="F:phosphopantetheine binding"/>
    <property type="evidence" value="ECO:0007669"/>
    <property type="project" value="InterPro"/>
</dbReference>
<evidence type="ECO:0000313" key="9">
    <source>
        <dbReference type="Proteomes" id="UP000245124"/>
    </source>
</evidence>
<dbReference type="InterPro" id="IPR000873">
    <property type="entry name" value="AMP-dep_synth/lig_dom"/>
</dbReference>
<comment type="cofactor">
    <cofactor evidence="1">
        <name>pantetheine 4'-phosphate</name>
        <dbReference type="ChEBI" id="CHEBI:47942"/>
    </cofactor>
</comment>
<dbReference type="InterPro" id="IPR042099">
    <property type="entry name" value="ANL_N_sf"/>
</dbReference>
<dbReference type="InterPro" id="IPR040097">
    <property type="entry name" value="FAAL/FAAC"/>
</dbReference>
<dbReference type="PROSITE" id="PS50075">
    <property type="entry name" value="CARRIER"/>
    <property type="match status" value="1"/>
</dbReference>
<feature type="domain" description="Carrier" evidence="7">
    <location>
        <begin position="605"/>
        <end position="682"/>
    </location>
</feature>
<dbReference type="GO" id="GO:0006631">
    <property type="term" value="P:fatty acid metabolic process"/>
    <property type="evidence" value="ECO:0007669"/>
    <property type="project" value="UniProtKB-KW"/>
</dbReference>
<sequence length="1708" mass="191918">MIITSENLNLEFSQDIATLVDILRYRSVAQPNKVAFTFLEDGEIERASLTYEELDRQARAIAVQLQTLGVAGSRALLIYPPGLEFISAFFGCLYSRTVAVPAYPPRRNQNLSRLQAIVSDANAKVALTTTSVLTNFQGRLTESPELASLQWLATDNVNNDFSSNWQQPEVNGDTLAFLQYTSGSTGTPKGVMLTHGNILHNEEMIRRSFQHTEESIVVGWLPLFHDMGLIGNVLQPLYLGIPSILMSPVEFLQQPLRWLKAISRYKATTSGGPNFAYDLCVHKITPKQREGLDLSSWSLAFNGAEYIRAETLDKFAATFAPYGFRREAFYPCYGMAETTLFVCGGEKKSPPVVSQVEAIALEQNLVVNYEEDNSKKIVGCGHAWLDGKIVIANPKSLRECSSDEVGEIWVSGANIAQGYWNRPTETEKVFNAFLTDSGQGPFLRTGDLGFIRDGELFVTGRLKDVIIIRGRNYYPQDIELTVEQSHPGLNPGCGAAFTVEINGEERLIVVQEVERSYLRKFDMNQVSADIRRAVSQQHELQVYGVVLLKTGNLPKTSSGKIQRHVCRSGFIAGNLAVVGSSILEQTDNSIADINTNPELSSISSSTQSSLELILRDKIAPILKIAATQLQLEQPLHSLGIDSLQAIAIKDEIESNFGLVLPIEVFLENISISELAARIRQNRLPSQNVSAKLESALQIQTKPQIQQSSAITHNRVVEQGLQFSLFYFSSNEAEFTDNKYKLLIEGAKFADQNDFTAVWIPERHFHAFGGLYPNPSVLAAALAMVTKRVRIRAGSVVLPLQNPIRVAEEWSVVDNLSQGRVDLAFAKGWNPNDFVLSPNTYANSTEVLYSGIEKVQKLWQSKSISLPNGVGNETEIQIYPLPKQQELAIWLTCSGSKERFIEAGASGFNILTALLFQSTEELAEKIALYRQSRAAHGHDPNTGRVTLMLHTFIGDDINNVRQKVREPFIEYLKTSVNLWRQGAKSLDDLNEQQRSDLLTYAFERYFQTSALFGTPETCLQMVNRLEEIGVNEIASLIDFGIDGDSVITGLDSLKKLKELAHQVEISDTANTKIFPLSRNQQALWFLYKLAPKSPAYNTALTMRICGNLDKQAWQNALQKLVERHPILRTTFTEHESEYVQEIRLSQEISCAEIDARDWTEERLKEEVIAAYQLPFDLERDSVLRVSLFTRSEQEHIFLLAIHHIVRDGWSVLILLDELQKLYSAAKAGTKASLAPIKYHYSDYVQWQTQMLAGDVGERLWHYWQQKLSGNLTVLELPSVSEARRRHRPRPPVQTYQGASHVFKLSEEMTVRLKRMAKAEKATLFTLLLASFQALLHRYTGAEDILVGSPFAGRQHTKFARTVGHFVNSVVLRANLAGNPSFKAFLAQVRQTVLEAIAHQDYPFGLLVERLQPNRDLSHTPLFQVNFVYLQQIERFGNILEFFLPEETDLEIDCHDLQLKPFVIPQEEGQFDLTLEVVEASKSLFAAFKYNTDLFDASTIERMAGHFQTMLEGILAQPEQPISQLPLLTKAEQQLLLEFNHTQIEYTQDRCIHQLFEEQVERTPDAVALVFDSQQLTYRQLNERANQLANYLRTLGVKPEVLVGICVERSLEMVVGLLGILKAGGAYVPLDPAYPDERLSFMLSDAQVSVLLTQQQLVAGLPNHEAVVCLDTDWYHITKHCQKNPITEVTSHNLAYTIYTSGSTSNDFYL</sequence>
<dbReference type="Gene3D" id="3.20.20.30">
    <property type="entry name" value="Luciferase-like domain"/>
    <property type="match status" value="1"/>
</dbReference>
<dbReference type="Pfam" id="PF00550">
    <property type="entry name" value="PP-binding"/>
    <property type="match status" value="1"/>
</dbReference>
<keyword evidence="5" id="KW-0276">Fatty acid metabolism</keyword>
<dbReference type="SUPFAM" id="SSF52777">
    <property type="entry name" value="CoA-dependent acyltransferases"/>
    <property type="match status" value="2"/>
</dbReference>
<dbReference type="SUPFAM" id="SSF51679">
    <property type="entry name" value="Bacterial luciferase-like"/>
    <property type="match status" value="1"/>
</dbReference>
<dbReference type="GO" id="GO:0044550">
    <property type="term" value="P:secondary metabolite biosynthetic process"/>
    <property type="evidence" value="ECO:0007669"/>
    <property type="project" value="TreeGrafter"/>
</dbReference>
<accession>A0A2R5FT08</accession>
<dbReference type="Pfam" id="PF00668">
    <property type="entry name" value="Condensation"/>
    <property type="match status" value="1"/>
</dbReference>
<keyword evidence="4" id="KW-0597">Phosphoprotein</keyword>
<proteinExistence type="inferred from homology"/>
<dbReference type="FunFam" id="3.40.50.980:FF:000001">
    <property type="entry name" value="Non-ribosomal peptide synthetase"/>
    <property type="match status" value="1"/>
</dbReference>
<dbReference type="PANTHER" id="PTHR45527:SF1">
    <property type="entry name" value="FATTY ACID SYNTHASE"/>
    <property type="match status" value="1"/>
</dbReference>
<dbReference type="Pfam" id="PF23024">
    <property type="entry name" value="AMP-dom_DIP2-like"/>
    <property type="match status" value="1"/>
</dbReference>
<organism evidence="8 9">
    <name type="scientific">Nostoc commune NIES-4072</name>
    <dbReference type="NCBI Taxonomy" id="2005467"/>
    <lineage>
        <taxon>Bacteria</taxon>
        <taxon>Bacillati</taxon>
        <taxon>Cyanobacteriota</taxon>
        <taxon>Cyanophyceae</taxon>
        <taxon>Nostocales</taxon>
        <taxon>Nostocaceae</taxon>
        <taxon>Nostoc</taxon>
    </lineage>
</organism>
<reference evidence="8 9" key="1">
    <citation type="submission" date="2017-06" db="EMBL/GenBank/DDBJ databases">
        <title>Genome sequencing of cyanobaciteial culture collection at National Institute for Environmental Studies (NIES).</title>
        <authorList>
            <person name="Hirose Y."/>
            <person name="Shimura Y."/>
            <person name="Fujisawa T."/>
            <person name="Nakamura Y."/>
            <person name="Kawachi M."/>
        </authorList>
    </citation>
    <scope>NUCLEOTIDE SEQUENCE [LARGE SCALE GENOMIC DNA]</scope>
    <source>
        <strain evidence="8 9">NIES-4072</strain>
    </source>
</reference>
<keyword evidence="9" id="KW-1185">Reference proteome</keyword>
<dbReference type="GO" id="GO:0016705">
    <property type="term" value="F:oxidoreductase activity, acting on paired donors, with incorporation or reduction of molecular oxygen"/>
    <property type="evidence" value="ECO:0007669"/>
    <property type="project" value="InterPro"/>
</dbReference>
<dbReference type="GO" id="GO:0005737">
    <property type="term" value="C:cytoplasm"/>
    <property type="evidence" value="ECO:0007669"/>
    <property type="project" value="TreeGrafter"/>
</dbReference>
<dbReference type="FunFam" id="3.40.50.12780:FF:000013">
    <property type="entry name" value="Long-chain-fatty-acid--AMP ligase FadD32"/>
    <property type="match status" value="1"/>
</dbReference>
<keyword evidence="6" id="KW-0443">Lipid metabolism</keyword>
<evidence type="ECO:0000256" key="6">
    <source>
        <dbReference type="ARBA" id="ARBA00023098"/>
    </source>
</evidence>
<dbReference type="CDD" id="cd05931">
    <property type="entry name" value="FAAL"/>
    <property type="match status" value="1"/>
</dbReference>
<dbReference type="NCBIfam" id="TIGR04020">
    <property type="entry name" value="seco_metab_LLM"/>
    <property type="match status" value="1"/>
</dbReference>
<evidence type="ECO:0000256" key="1">
    <source>
        <dbReference type="ARBA" id="ARBA00001957"/>
    </source>
</evidence>
<dbReference type="GO" id="GO:0008610">
    <property type="term" value="P:lipid biosynthetic process"/>
    <property type="evidence" value="ECO:0007669"/>
    <property type="project" value="InterPro"/>
</dbReference>
<dbReference type="Gene3D" id="1.10.1200.10">
    <property type="entry name" value="ACP-like"/>
    <property type="match status" value="1"/>
</dbReference>
<evidence type="ECO:0000313" key="8">
    <source>
        <dbReference type="EMBL" id="GBG18951.1"/>
    </source>
</evidence>
<gene>
    <name evidence="8" type="ORF">NIES4072_26160</name>
</gene>
<dbReference type="InterPro" id="IPR025110">
    <property type="entry name" value="AMP-bd_C"/>
</dbReference>
<evidence type="ECO:0000259" key="7">
    <source>
        <dbReference type="PROSITE" id="PS50075"/>
    </source>
</evidence>
<dbReference type="InterPro" id="IPR020845">
    <property type="entry name" value="AMP-binding_CS"/>
</dbReference>
<protein>
    <submittedName>
        <fullName evidence="8">Amino acid adenylation</fullName>
    </submittedName>
</protein>
<dbReference type="InterPro" id="IPR001242">
    <property type="entry name" value="Condensation_dom"/>
</dbReference>
<dbReference type="GO" id="GO:0043041">
    <property type="term" value="P:amino acid activation for nonribosomal peptide biosynthetic process"/>
    <property type="evidence" value="ECO:0007669"/>
    <property type="project" value="TreeGrafter"/>
</dbReference>
<evidence type="ECO:0000256" key="4">
    <source>
        <dbReference type="ARBA" id="ARBA00022553"/>
    </source>
</evidence>
<comment type="similarity">
    <text evidence="2">Belongs to the ATP-dependent AMP-binding enzyme family.</text>
</comment>
<evidence type="ECO:0000256" key="5">
    <source>
        <dbReference type="ARBA" id="ARBA00022832"/>
    </source>
</evidence>
<dbReference type="InterPro" id="IPR020806">
    <property type="entry name" value="PKS_PP-bd"/>
</dbReference>
<comment type="caution">
    <text evidence="8">The sequence shown here is derived from an EMBL/GenBank/DDBJ whole genome shotgun (WGS) entry which is preliminary data.</text>
</comment>
<dbReference type="EMBL" id="BDUD01000001">
    <property type="protein sequence ID" value="GBG18951.1"/>
    <property type="molecule type" value="Genomic_DNA"/>
</dbReference>
<dbReference type="InterPro" id="IPR045851">
    <property type="entry name" value="AMP-bd_C_sf"/>
</dbReference>
<dbReference type="SMART" id="SM00823">
    <property type="entry name" value="PKS_PP"/>
    <property type="match status" value="1"/>
</dbReference>
<dbReference type="PROSITE" id="PS00455">
    <property type="entry name" value="AMP_BINDING"/>
    <property type="match status" value="1"/>
</dbReference>
<dbReference type="OrthoDB" id="499075at2"/>
<dbReference type="GO" id="GO:0071766">
    <property type="term" value="P:Actinobacterium-type cell wall biogenesis"/>
    <property type="evidence" value="ECO:0007669"/>
    <property type="project" value="UniProtKB-ARBA"/>
</dbReference>
<dbReference type="InterPro" id="IPR023213">
    <property type="entry name" value="CAT-like_dom_sf"/>
</dbReference>
<name>A0A2R5FT08_NOSCO</name>
<dbReference type="InterPro" id="IPR009081">
    <property type="entry name" value="PP-bd_ACP"/>
</dbReference>
<dbReference type="SUPFAM" id="SSF47336">
    <property type="entry name" value="ACP-like"/>
    <property type="match status" value="1"/>
</dbReference>
<evidence type="ECO:0000256" key="3">
    <source>
        <dbReference type="ARBA" id="ARBA00022450"/>
    </source>
</evidence>
<dbReference type="InterPro" id="IPR011251">
    <property type="entry name" value="Luciferase-like_dom"/>
</dbReference>
<keyword evidence="3" id="KW-0596">Phosphopantetheine</keyword>
<dbReference type="PANTHER" id="PTHR45527">
    <property type="entry name" value="NONRIBOSOMAL PEPTIDE SYNTHETASE"/>
    <property type="match status" value="1"/>
</dbReference>
<dbReference type="CDD" id="cd19531">
    <property type="entry name" value="LCL_NRPS-like"/>
    <property type="match status" value="1"/>
</dbReference>
<dbReference type="Gene3D" id="3.30.559.10">
    <property type="entry name" value="Chloramphenicol acetyltransferase-like domain"/>
    <property type="match status" value="1"/>
</dbReference>
<dbReference type="InterPro" id="IPR036661">
    <property type="entry name" value="Luciferase-like_sf"/>
</dbReference>
<dbReference type="InterPro" id="IPR024011">
    <property type="entry name" value="Biosynth_lucif-like_mOase_dom"/>
</dbReference>
<dbReference type="Pfam" id="PF00296">
    <property type="entry name" value="Bac_luciferase"/>
    <property type="match status" value="1"/>
</dbReference>
<dbReference type="InterPro" id="IPR036736">
    <property type="entry name" value="ACP-like_sf"/>
</dbReference>
<dbReference type="Gene3D" id="3.40.50.12780">
    <property type="entry name" value="N-terminal domain of ligase-like"/>
    <property type="match status" value="2"/>
</dbReference>